<reference evidence="2" key="2">
    <citation type="submission" date="2021-04" db="EMBL/GenBank/DDBJ databases">
        <authorList>
            <person name="Gilroy R."/>
        </authorList>
    </citation>
    <scope>NUCLEOTIDE SEQUENCE</scope>
    <source>
        <strain evidence="2">ChiSjej5B23-15282</strain>
    </source>
</reference>
<evidence type="ECO:0000313" key="3">
    <source>
        <dbReference type="Proteomes" id="UP000824243"/>
    </source>
</evidence>
<name>A0A9D1VYH8_9FIRM</name>
<reference evidence="2" key="1">
    <citation type="journal article" date="2021" name="PeerJ">
        <title>Extensive microbial diversity within the chicken gut microbiome revealed by metagenomics and culture.</title>
        <authorList>
            <person name="Gilroy R."/>
            <person name="Ravi A."/>
            <person name="Getino M."/>
            <person name="Pursley I."/>
            <person name="Horton D.L."/>
            <person name="Alikhan N.F."/>
            <person name="Baker D."/>
            <person name="Gharbi K."/>
            <person name="Hall N."/>
            <person name="Watson M."/>
            <person name="Adriaenssens E.M."/>
            <person name="Foster-Nyarko E."/>
            <person name="Jarju S."/>
            <person name="Secka A."/>
            <person name="Antonio M."/>
            <person name="Oren A."/>
            <person name="Chaudhuri R.R."/>
            <person name="La Ragione R."/>
            <person name="Hildebrand F."/>
            <person name="Pallen M.J."/>
        </authorList>
    </citation>
    <scope>NUCLEOTIDE SEQUENCE</scope>
    <source>
        <strain evidence="2">ChiSjej5B23-15282</strain>
    </source>
</reference>
<gene>
    <name evidence="2" type="ORF">H9981_08855</name>
</gene>
<keyword evidence="1" id="KW-0175">Coiled coil</keyword>
<feature type="non-terminal residue" evidence="2">
    <location>
        <position position="76"/>
    </location>
</feature>
<proteinExistence type="predicted"/>
<dbReference type="AlphaFoldDB" id="A0A9D1VYH8"/>
<sequence length="76" mass="8609">MISMGDMELDYEKIESVISDLTNKLENNKEEISSAYSRLEAVFEQSSGEEAEALRGLQKAEHRLMTEVQDTLKKLG</sequence>
<protein>
    <submittedName>
        <fullName evidence="2">Uncharacterized protein</fullName>
    </submittedName>
</protein>
<dbReference type="EMBL" id="DXFA01000151">
    <property type="protein sequence ID" value="HIX49099.1"/>
    <property type="molecule type" value="Genomic_DNA"/>
</dbReference>
<accession>A0A9D1VYH8</accession>
<comment type="caution">
    <text evidence="2">The sequence shown here is derived from an EMBL/GenBank/DDBJ whole genome shotgun (WGS) entry which is preliminary data.</text>
</comment>
<evidence type="ECO:0000256" key="1">
    <source>
        <dbReference type="SAM" id="Coils"/>
    </source>
</evidence>
<organism evidence="2 3">
    <name type="scientific">Candidatus Mediterraneibacter caccavium</name>
    <dbReference type="NCBI Taxonomy" id="2838661"/>
    <lineage>
        <taxon>Bacteria</taxon>
        <taxon>Bacillati</taxon>
        <taxon>Bacillota</taxon>
        <taxon>Clostridia</taxon>
        <taxon>Lachnospirales</taxon>
        <taxon>Lachnospiraceae</taxon>
        <taxon>Mediterraneibacter</taxon>
    </lineage>
</organism>
<dbReference type="Proteomes" id="UP000824243">
    <property type="component" value="Unassembled WGS sequence"/>
</dbReference>
<feature type="coiled-coil region" evidence="1">
    <location>
        <begin position="11"/>
        <end position="42"/>
    </location>
</feature>
<evidence type="ECO:0000313" key="2">
    <source>
        <dbReference type="EMBL" id="HIX49099.1"/>
    </source>
</evidence>